<dbReference type="InterPro" id="IPR052895">
    <property type="entry name" value="HetReg/Transcr_Mod"/>
</dbReference>
<feature type="domain" description="Heterokaryon incompatibility" evidence="1">
    <location>
        <begin position="120"/>
        <end position="323"/>
    </location>
</feature>
<comment type="caution">
    <text evidence="2">The sequence shown here is derived from an EMBL/GenBank/DDBJ whole genome shotgun (WGS) entry which is preliminary data.</text>
</comment>
<reference evidence="2" key="1">
    <citation type="journal article" date="2021" name="Nat. Commun.">
        <title>Genetic determinants of endophytism in the Arabidopsis root mycobiome.</title>
        <authorList>
            <person name="Mesny F."/>
            <person name="Miyauchi S."/>
            <person name="Thiergart T."/>
            <person name="Pickel B."/>
            <person name="Atanasova L."/>
            <person name="Karlsson M."/>
            <person name="Huettel B."/>
            <person name="Barry K.W."/>
            <person name="Haridas S."/>
            <person name="Chen C."/>
            <person name="Bauer D."/>
            <person name="Andreopoulos W."/>
            <person name="Pangilinan J."/>
            <person name="LaButti K."/>
            <person name="Riley R."/>
            <person name="Lipzen A."/>
            <person name="Clum A."/>
            <person name="Drula E."/>
            <person name="Henrissat B."/>
            <person name="Kohler A."/>
            <person name="Grigoriev I.V."/>
            <person name="Martin F.M."/>
            <person name="Hacquard S."/>
        </authorList>
    </citation>
    <scope>NUCLEOTIDE SEQUENCE</scope>
    <source>
        <strain evidence="2">MPI-CAGE-CH-0243</strain>
    </source>
</reference>
<keyword evidence="3" id="KW-1185">Reference proteome</keyword>
<dbReference type="OrthoDB" id="265717at2759"/>
<evidence type="ECO:0000313" key="2">
    <source>
        <dbReference type="EMBL" id="KAH7118719.1"/>
    </source>
</evidence>
<dbReference type="Proteomes" id="UP000700596">
    <property type="component" value="Unassembled WGS sequence"/>
</dbReference>
<evidence type="ECO:0000313" key="3">
    <source>
        <dbReference type="Proteomes" id="UP000700596"/>
    </source>
</evidence>
<dbReference type="PANTHER" id="PTHR24148:SF73">
    <property type="entry name" value="HET DOMAIN PROTEIN (AFU_ORTHOLOGUE AFUA_8G01020)"/>
    <property type="match status" value="1"/>
</dbReference>
<dbReference type="EMBL" id="JAGMWT010000012">
    <property type="protein sequence ID" value="KAH7118719.1"/>
    <property type="molecule type" value="Genomic_DNA"/>
</dbReference>
<dbReference type="InterPro" id="IPR010730">
    <property type="entry name" value="HET"/>
</dbReference>
<name>A0A9P9DGG3_9PLEO</name>
<organism evidence="2 3">
    <name type="scientific">Dendryphion nanum</name>
    <dbReference type="NCBI Taxonomy" id="256645"/>
    <lineage>
        <taxon>Eukaryota</taxon>
        <taxon>Fungi</taxon>
        <taxon>Dikarya</taxon>
        <taxon>Ascomycota</taxon>
        <taxon>Pezizomycotina</taxon>
        <taxon>Dothideomycetes</taxon>
        <taxon>Pleosporomycetidae</taxon>
        <taxon>Pleosporales</taxon>
        <taxon>Torulaceae</taxon>
        <taxon>Dendryphion</taxon>
    </lineage>
</organism>
<dbReference type="Pfam" id="PF26639">
    <property type="entry name" value="Het-6_barrel"/>
    <property type="match status" value="1"/>
</dbReference>
<accession>A0A9P9DGG3</accession>
<sequence>MLPIYQNRALNTIGGEIRLLTIKAADEDNLDGQIECELGHYLLKDSSPEYIEFKNVNKKTASLMEKNLGVSAQDPNEDKSKTEKPRTIFKKWLKGFKTKNGQTTTHTESEDMESQSTYHYVALSYAWGLDIEAENREILINGHPVMVRKNLFAALSQFRNMDHFKNGLKIWIDALTINQEDKDEKRAQILIMHDIYQRAGNIIVWLGPEVEEELGENGKPKELDTQEWSKRENDIFDVHNTVTMLEEIGGYYPTELFEEMDDCGDLAQAHQHREVAGFKLRQALVQWRETIQENPDFFSDTGLTYLFNFFDRPYWRRLWIIQELSMGKANMPVVCGSCVTHWRHVRNAALLLHHVCDIINDMTKEALFRNVEETIDTRSHTASHVAGIAQLELLGHRKTLPEVDKALFSFRSTPGIGGGEALRGSTLDHALQLAMDADCFEPKDRIFGLLHVYGIPKYCKKAVTYTDSPGDIFKAFAKDLLVSGRLEVFALLDGCYDDLELPSWAPNFIRPASRRAAPIHGPWIAGGMNTFKNLHLDMLQMLPTHVVDKEGDDLILLQGVTLIDRIDGVGAIQNILQKRIDTKGSAFLVNVVQPTLPKTKLSPKYANVDEKTVKRLIWRTLTCGTDINGRQALEADFERLLSCFAPERPPPNDLDTWTWDFIDSSAELKFFEKPLRDWLEPYRPRPDLNRANHEERKDWGRVSAALAAMKSKTRSRRLFISEERGLLGLGPNTIQPGHIIATVYGCGKPVVLMPLGGGIFRILGECYVDDLMGGDSGMWKDIPDTDRGSIMLA</sequence>
<dbReference type="Pfam" id="PF06985">
    <property type="entry name" value="HET"/>
    <property type="match status" value="1"/>
</dbReference>
<dbReference type="AlphaFoldDB" id="A0A9P9DGG3"/>
<evidence type="ECO:0000259" key="1">
    <source>
        <dbReference type="Pfam" id="PF06985"/>
    </source>
</evidence>
<dbReference type="PANTHER" id="PTHR24148">
    <property type="entry name" value="ANKYRIN REPEAT DOMAIN-CONTAINING PROTEIN 39 HOMOLOG-RELATED"/>
    <property type="match status" value="1"/>
</dbReference>
<protein>
    <submittedName>
        <fullName evidence="2">Heterokaryon incompatibility protein-domain-containing protein</fullName>
    </submittedName>
</protein>
<gene>
    <name evidence="2" type="ORF">B0J11DRAFT_582529</name>
</gene>
<proteinExistence type="predicted"/>